<organism evidence="2 3">
    <name type="scientific">Flagellimonas taeanensis</name>
    <dbReference type="NCBI Taxonomy" id="1005926"/>
    <lineage>
        <taxon>Bacteria</taxon>
        <taxon>Pseudomonadati</taxon>
        <taxon>Bacteroidota</taxon>
        <taxon>Flavobacteriia</taxon>
        <taxon>Flavobacteriales</taxon>
        <taxon>Flavobacteriaceae</taxon>
        <taxon>Flagellimonas</taxon>
    </lineage>
</organism>
<gene>
    <name evidence="1" type="ORF">SAMN04487891_1013</name>
    <name evidence="2" type="ORF">SAMN05216293_0003</name>
</gene>
<protein>
    <submittedName>
        <fullName evidence="2">Uncharacterized protein</fullName>
    </submittedName>
</protein>
<reference evidence="2 3" key="1">
    <citation type="submission" date="2016-11" db="EMBL/GenBank/DDBJ databases">
        <authorList>
            <person name="Varghese N."/>
            <person name="Submissions S."/>
        </authorList>
    </citation>
    <scope>NUCLEOTIDE SEQUENCE [LARGE SCALE GENOMIC DNA]</scope>
    <source>
        <strain evidence="2 3">CGMCC 1.12174</strain>
        <strain evidence="1 4">DSM 26351</strain>
    </source>
</reference>
<keyword evidence="4" id="KW-1185">Reference proteome</keyword>
<evidence type="ECO:0000313" key="4">
    <source>
        <dbReference type="Proteomes" id="UP000198940"/>
    </source>
</evidence>
<dbReference type="AlphaFoldDB" id="A0A1M6P229"/>
<dbReference type="EMBL" id="FRAT01000001">
    <property type="protein sequence ID" value="SHK01968.1"/>
    <property type="molecule type" value="Genomic_DNA"/>
</dbReference>
<accession>A0A1M6P229</accession>
<name>A0A1M6P229_9FLAO</name>
<comment type="caution">
    <text evidence="2">The sequence shown here is derived from an EMBL/GenBank/DDBJ whole genome shotgun (WGS) entry which is preliminary data.</text>
</comment>
<evidence type="ECO:0000313" key="1">
    <source>
        <dbReference type="EMBL" id="SFB66272.1"/>
    </source>
</evidence>
<proteinExistence type="predicted"/>
<evidence type="ECO:0000313" key="2">
    <source>
        <dbReference type="EMBL" id="SHK01968.1"/>
    </source>
</evidence>
<dbReference type="Proteomes" id="UP000184031">
    <property type="component" value="Unassembled WGS sequence"/>
</dbReference>
<evidence type="ECO:0000313" key="3">
    <source>
        <dbReference type="Proteomes" id="UP000184031"/>
    </source>
</evidence>
<dbReference type="EMBL" id="FOKU01000001">
    <property type="protein sequence ID" value="SFB66272.1"/>
    <property type="molecule type" value="Genomic_DNA"/>
</dbReference>
<sequence>MVLSVVPNFLCFLLLYLLGTDERFQVIVVFKHFFYKNYVGLSLWPFIILKEDSLKTDAVLINHERIHLKQQRELLIVPFYLLYVSEWLLRTVLYMDSYRAYQNISFEREAYANEADMQYLSKRKIFGFLNYLMR</sequence>
<dbReference type="Proteomes" id="UP000198940">
    <property type="component" value="Unassembled WGS sequence"/>
</dbReference>
<dbReference type="STRING" id="1055723.SAMN05216293_0003"/>